<sequence>MPLTTDQAIEQLRHRLDPEIRANFEQLSRDQQAPIANDAAYALEQLTYLESVVGHNQSVRAKAMDAIDKGKGNYYSEPGRETLSNSTHIVFRDAETGMQGSYLLGGHWPMPNLPGEPPQIERAKQARILGSTDETKSCEQEIQTLQNGVNSVVSGKIQELTAPPAQSSWSAGPVAQDQTALAGVAQARATQYAPSNPHQPPPPMAPQGPYGQQFFGWPGAPTPQGPARR</sequence>
<feature type="compositionally biased region" description="Pro residues" evidence="1">
    <location>
        <begin position="197"/>
        <end position="206"/>
    </location>
</feature>
<name>A0A1C6U0C8_9ACTN</name>
<feature type="region of interest" description="Disordered" evidence="1">
    <location>
        <begin position="189"/>
        <end position="229"/>
    </location>
</feature>
<evidence type="ECO:0000256" key="1">
    <source>
        <dbReference type="SAM" id="MobiDB-lite"/>
    </source>
</evidence>
<dbReference type="AlphaFoldDB" id="A0A1C6U0C8"/>
<proteinExistence type="predicted"/>
<dbReference type="Proteomes" id="UP000198937">
    <property type="component" value="Unassembled WGS sequence"/>
</dbReference>
<dbReference type="STRING" id="683228.GA0070617_0613"/>
<dbReference type="EMBL" id="FMIA01000002">
    <property type="protein sequence ID" value="SCL47540.1"/>
    <property type="molecule type" value="Genomic_DNA"/>
</dbReference>
<organism evidence="2 3">
    <name type="scientific">Micromonospora yangpuensis</name>
    <dbReference type="NCBI Taxonomy" id="683228"/>
    <lineage>
        <taxon>Bacteria</taxon>
        <taxon>Bacillati</taxon>
        <taxon>Actinomycetota</taxon>
        <taxon>Actinomycetes</taxon>
        <taxon>Micromonosporales</taxon>
        <taxon>Micromonosporaceae</taxon>
        <taxon>Micromonospora</taxon>
    </lineage>
</organism>
<gene>
    <name evidence="2" type="ORF">GA0070617_0613</name>
</gene>
<dbReference type="RefSeq" id="WP_091433652.1">
    <property type="nucleotide sequence ID" value="NZ_BMMJ01000006.1"/>
</dbReference>
<feature type="compositionally biased region" description="Pro residues" evidence="1">
    <location>
        <begin position="220"/>
        <end position="229"/>
    </location>
</feature>
<accession>A0A1C6U0C8</accession>
<keyword evidence="3" id="KW-1185">Reference proteome</keyword>
<evidence type="ECO:0000313" key="3">
    <source>
        <dbReference type="Proteomes" id="UP000198937"/>
    </source>
</evidence>
<protein>
    <submittedName>
        <fullName evidence="2">Uncharacterized protein</fullName>
    </submittedName>
</protein>
<reference evidence="2 3" key="1">
    <citation type="submission" date="2016-06" db="EMBL/GenBank/DDBJ databases">
        <authorList>
            <person name="Kjaerup R.B."/>
            <person name="Dalgaard T.S."/>
            <person name="Juul-Madsen H.R."/>
        </authorList>
    </citation>
    <scope>NUCLEOTIDE SEQUENCE [LARGE SCALE GENOMIC DNA]</scope>
    <source>
        <strain evidence="2 3">DSM 45577</strain>
    </source>
</reference>
<evidence type="ECO:0000313" key="2">
    <source>
        <dbReference type="EMBL" id="SCL47540.1"/>
    </source>
</evidence>